<dbReference type="SUPFAM" id="SSF52540">
    <property type="entry name" value="P-loop containing nucleoside triphosphate hydrolases"/>
    <property type="match status" value="1"/>
</dbReference>
<name>A0A0M3HK30_ASCLU</name>
<evidence type="ECO:0000256" key="1">
    <source>
        <dbReference type="ARBA" id="ARBA00022741"/>
    </source>
</evidence>
<evidence type="ECO:0000259" key="3">
    <source>
        <dbReference type="Pfam" id="PF06414"/>
    </source>
</evidence>
<evidence type="ECO:0000256" key="2">
    <source>
        <dbReference type="ARBA" id="ARBA00022840"/>
    </source>
</evidence>
<dbReference type="Pfam" id="PF06414">
    <property type="entry name" value="Zeta_toxin"/>
    <property type="match status" value="1"/>
</dbReference>
<dbReference type="WBParaSite" id="ALUE_0000187501-mRNA-1">
    <property type="protein sequence ID" value="ALUE_0000187501-mRNA-1"/>
    <property type="gene ID" value="ALUE_0000187501"/>
</dbReference>
<evidence type="ECO:0000313" key="5">
    <source>
        <dbReference type="WBParaSite" id="ALUE_0000187501-mRNA-1"/>
    </source>
</evidence>
<keyword evidence="1" id="KW-0547">Nucleotide-binding</keyword>
<sequence length="97" mass="10961">MRPPSVMKAAEVARIPNVPIILFMGGPGGGKTRHAERVRDALADTGLVHICMPDLIRNAIAKYKDRYPEWKEAALRYHRGKFLSLNQVIIREIIDLI</sequence>
<reference evidence="5" key="1">
    <citation type="submission" date="2017-02" db="UniProtKB">
        <authorList>
            <consortium name="WormBaseParasite"/>
        </authorList>
    </citation>
    <scope>IDENTIFICATION</scope>
</reference>
<keyword evidence="4" id="KW-1185">Reference proteome</keyword>
<feature type="domain" description="Zeta toxin" evidence="3">
    <location>
        <begin position="18"/>
        <end position="69"/>
    </location>
</feature>
<dbReference type="Proteomes" id="UP000036681">
    <property type="component" value="Unplaced"/>
</dbReference>
<dbReference type="GO" id="GO:0005524">
    <property type="term" value="F:ATP binding"/>
    <property type="evidence" value="ECO:0007669"/>
    <property type="project" value="UniProtKB-KW"/>
</dbReference>
<organism evidence="4 5">
    <name type="scientific">Ascaris lumbricoides</name>
    <name type="common">Giant roundworm</name>
    <dbReference type="NCBI Taxonomy" id="6252"/>
    <lineage>
        <taxon>Eukaryota</taxon>
        <taxon>Metazoa</taxon>
        <taxon>Ecdysozoa</taxon>
        <taxon>Nematoda</taxon>
        <taxon>Chromadorea</taxon>
        <taxon>Rhabditida</taxon>
        <taxon>Spirurina</taxon>
        <taxon>Ascaridomorpha</taxon>
        <taxon>Ascaridoidea</taxon>
        <taxon>Ascarididae</taxon>
        <taxon>Ascaris</taxon>
    </lineage>
</organism>
<keyword evidence="2" id="KW-0067">ATP-binding</keyword>
<dbReference type="GO" id="GO:0016301">
    <property type="term" value="F:kinase activity"/>
    <property type="evidence" value="ECO:0007669"/>
    <property type="project" value="InterPro"/>
</dbReference>
<accession>A0A0M3HK30</accession>
<dbReference type="AlphaFoldDB" id="A0A0M3HK30"/>
<dbReference type="InterPro" id="IPR027417">
    <property type="entry name" value="P-loop_NTPase"/>
</dbReference>
<protein>
    <submittedName>
        <fullName evidence="5">Zeta_toxin domain-containing protein</fullName>
    </submittedName>
</protein>
<dbReference type="InterPro" id="IPR010488">
    <property type="entry name" value="Zeta_toxin_domain"/>
</dbReference>
<evidence type="ECO:0000313" key="4">
    <source>
        <dbReference type="Proteomes" id="UP000036681"/>
    </source>
</evidence>
<proteinExistence type="predicted"/>
<dbReference type="Gene3D" id="3.40.50.300">
    <property type="entry name" value="P-loop containing nucleotide triphosphate hydrolases"/>
    <property type="match status" value="1"/>
</dbReference>